<dbReference type="InterPro" id="IPR006015">
    <property type="entry name" value="Universal_stress_UspA"/>
</dbReference>
<name>A0A7W8XUQ3_9HYPH</name>
<dbReference type="Gene3D" id="3.40.50.12370">
    <property type="match status" value="1"/>
</dbReference>
<comment type="similarity">
    <text evidence="1">Belongs to the universal stress protein A family.</text>
</comment>
<evidence type="ECO:0000259" key="2">
    <source>
        <dbReference type="Pfam" id="PF00582"/>
    </source>
</evidence>
<evidence type="ECO:0000313" key="3">
    <source>
        <dbReference type="EMBL" id="MBB5575911.1"/>
    </source>
</evidence>
<dbReference type="InterPro" id="IPR006016">
    <property type="entry name" value="UspA"/>
</dbReference>
<proteinExistence type="inferred from homology"/>
<evidence type="ECO:0000313" key="4">
    <source>
        <dbReference type="Proteomes" id="UP000549882"/>
    </source>
</evidence>
<protein>
    <submittedName>
        <fullName evidence="3">Nucleotide-binding universal stress UspA family protein</fullName>
    </submittedName>
</protein>
<organism evidence="3 4">
    <name type="scientific">Rhizobium paranaense</name>
    <dbReference type="NCBI Taxonomy" id="1650438"/>
    <lineage>
        <taxon>Bacteria</taxon>
        <taxon>Pseudomonadati</taxon>
        <taxon>Pseudomonadota</taxon>
        <taxon>Alphaproteobacteria</taxon>
        <taxon>Hyphomicrobiales</taxon>
        <taxon>Rhizobiaceae</taxon>
        <taxon>Rhizobium/Agrobacterium group</taxon>
        <taxon>Rhizobium</taxon>
    </lineage>
</organism>
<comment type="caution">
    <text evidence="3">The sequence shown here is derived from an EMBL/GenBank/DDBJ whole genome shotgun (WGS) entry which is preliminary data.</text>
</comment>
<dbReference type="PANTHER" id="PTHR46268">
    <property type="entry name" value="STRESS RESPONSE PROTEIN NHAX"/>
    <property type="match status" value="1"/>
</dbReference>
<dbReference type="Proteomes" id="UP000549882">
    <property type="component" value="Unassembled WGS sequence"/>
</dbReference>
<dbReference type="PRINTS" id="PR01438">
    <property type="entry name" value="UNVRSLSTRESS"/>
</dbReference>
<dbReference type="RefSeq" id="WP_183939367.1">
    <property type="nucleotide sequence ID" value="NZ_JACHBI010000010.1"/>
</dbReference>
<sequence>MDAKSILLVIGRTDWEMDLQQALMFSIEERSHLSVLAVAIADPSPVGDYPVSETWLEKRKRDSETLASIVAQCQKECASAVSSFDVSSIYPDRGMAAAAFGQRALYCDLALAGASALDDPDLRQNLMDGFLFEAGRPVFLMPDRPLSSLHPKQVLLAWDGSVVASRAARAALDFLKSTEMVHVIMVDPERLASDEDPEPGADMARYLARHGIRVELERLASYGRPIADVLIDHAVHIHSDLIVMGAYGHWWLRERFFGGVTRTMVEQREVPVLMTR</sequence>
<feature type="domain" description="UspA" evidence="2">
    <location>
        <begin position="152"/>
        <end position="276"/>
    </location>
</feature>
<dbReference type="Pfam" id="PF00582">
    <property type="entry name" value="Usp"/>
    <property type="match status" value="1"/>
</dbReference>
<dbReference type="PANTHER" id="PTHR46268:SF15">
    <property type="entry name" value="UNIVERSAL STRESS PROTEIN HP_0031"/>
    <property type="match status" value="1"/>
</dbReference>
<dbReference type="AlphaFoldDB" id="A0A7W8XUQ3"/>
<reference evidence="3 4" key="1">
    <citation type="submission" date="2020-08" db="EMBL/GenBank/DDBJ databases">
        <title>Genomic Encyclopedia of Type Strains, Phase IV (KMG-V): Genome sequencing to study the core and pangenomes of soil and plant-associated prokaryotes.</title>
        <authorList>
            <person name="Whitman W."/>
        </authorList>
    </citation>
    <scope>NUCLEOTIDE SEQUENCE [LARGE SCALE GENOMIC DNA]</scope>
    <source>
        <strain evidence="3 4">SEMIA 4064</strain>
    </source>
</reference>
<dbReference type="SUPFAM" id="SSF52402">
    <property type="entry name" value="Adenine nucleotide alpha hydrolases-like"/>
    <property type="match status" value="1"/>
</dbReference>
<accession>A0A7W8XUQ3</accession>
<dbReference type="CDD" id="cd00293">
    <property type="entry name" value="USP-like"/>
    <property type="match status" value="1"/>
</dbReference>
<gene>
    <name evidence="3" type="ORF">GGD50_004546</name>
</gene>
<evidence type="ECO:0000256" key="1">
    <source>
        <dbReference type="ARBA" id="ARBA00008791"/>
    </source>
</evidence>
<keyword evidence="4" id="KW-1185">Reference proteome</keyword>
<dbReference type="EMBL" id="JACHBI010000010">
    <property type="protein sequence ID" value="MBB5575911.1"/>
    <property type="molecule type" value="Genomic_DNA"/>
</dbReference>